<evidence type="ECO:0000256" key="1">
    <source>
        <dbReference type="ARBA" id="ARBA00012452"/>
    </source>
</evidence>
<feature type="domain" description="GST N-terminal" evidence="4">
    <location>
        <begin position="1"/>
        <end position="81"/>
    </location>
</feature>
<keyword evidence="2 6" id="KW-0808">Transferase</keyword>
<dbReference type="PANTHER" id="PTHR44051">
    <property type="entry name" value="GLUTATHIONE S-TRANSFERASE-RELATED"/>
    <property type="match status" value="1"/>
</dbReference>
<evidence type="ECO:0000313" key="6">
    <source>
        <dbReference type="EMBL" id="AKF11386.1"/>
    </source>
</evidence>
<dbReference type="SUPFAM" id="SSF52833">
    <property type="entry name" value="Thioredoxin-like"/>
    <property type="match status" value="1"/>
</dbReference>
<dbReference type="STRING" id="927083.DB32_008535"/>
<dbReference type="GO" id="GO:0005737">
    <property type="term" value="C:cytoplasm"/>
    <property type="evidence" value="ECO:0007669"/>
    <property type="project" value="UniProtKB-ARBA"/>
</dbReference>
<dbReference type="SFLD" id="SFLDG00358">
    <property type="entry name" value="Main_(cytGST)"/>
    <property type="match status" value="1"/>
</dbReference>
<gene>
    <name evidence="6" type="ORF">DB32_008535</name>
</gene>
<dbReference type="PANTHER" id="PTHR44051:SF9">
    <property type="entry name" value="GLUTATHIONE S-TRANSFERASE 1"/>
    <property type="match status" value="1"/>
</dbReference>
<protein>
    <recommendedName>
        <fullName evidence="1">glutathione transferase</fullName>
        <ecNumber evidence="1">2.5.1.18</ecNumber>
    </recommendedName>
</protein>
<dbReference type="PROSITE" id="PS50405">
    <property type="entry name" value="GST_CTER"/>
    <property type="match status" value="1"/>
</dbReference>
<evidence type="ECO:0000313" key="7">
    <source>
        <dbReference type="Proteomes" id="UP000034883"/>
    </source>
</evidence>
<organism evidence="6 7">
    <name type="scientific">Sandaracinus amylolyticus</name>
    <dbReference type="NCBI Taxonomy" id="927083"/>
    <lineage>
        <taxon>Bacteria</taxon>
        <taxon>Pseudomonadati</taxon>
        <taxon>Myxococcota</taxon>
        <taxon>Polyangia</taxon>
        <taxon>Polyangiales</taxon>
        <taxon>Sandaracinaceae</taxon>
        <taxon>Sandaracinus</taxon>
    </lineage>
</organism>
<dbReference type="SFLD" id="SFLDG01150">
    <property type="entry name" value="Main.1:_Beta-like"/>
    <property type="match status" value="1"/>
</dbReference>
<dbReference type="GO" id="GO:0004364">
    <property type="term" value="F:glutathione transferase activity"/>
    <property type="evidence" value="ECO:0007669"/>
    <property type="project" value="UniProtKB-EC"/>
</dbReference>
<dbReference type="InterPro" id="IPR004045">
    <property type="entry name" value="Glutathione_S-Trfase_N"/>
</dbReference>
<dbReference type="EC" id="2.5.1.18" evidence="1"/>
<reference evidence="6 7" key="1">
    <citation type="submission" date="2015-03" db="EMBL/GenBank/DDBJ databases">
        <title>Genome assembly of Sandaracinus amylolyticus DSM 53668.</title>
        <authorList>
            <person name="Sharma G."/>
            <person name="Subramanian S."/>
        </authorList>
    </citation>
    <scope>NUCLEOTIDE SEQUENCE [LARGE SCALE GENOMIC DNA]</scope>
    <source>
        <strain evidence="6 7">DSM 53668</strain>
    </source>
</reference>
<proteinExistence type="predicted"/>
<dbReference type="RefSeq" id="WP_053238259.1">
    <property type="nucleotide sequence ID" value="NZ_CP011125.1"/>
</dbReference>
<dbReference type="InterPro" id="IPR036282">
    <property type="entry name" value="Glutathione-S-Trfase_C_sf"/>
</dbReference>
<dbReference type="Gene3D" id="3.40.30.10">
    <property type="entry name" value="Glutaredoxin"/>
    <property type="match status" value="1"/>
</dbReference>
<dbReference type="FunFam" id="3.40.30.10:FF:000156">
    <property type="entry name" value="Glutathione S-transferase 1"/>
    <property type="match status" value="1"/>
</dbReference>
<dbReference type="InterPro" id="IPR040079">
    <property type="entry name" value="Glutathione_S-Trfase"/>
</dbReference>
<keyword evidence="7" id="KW-1185">Reference proteome</keyword>
<dbReference type="InterPro" id="IPR036249">
    <property type="entry name" value="Thioredoxin-like_sf"/>
</dbReference>
<dbReference type="InterPro" id="IPR004046">
    <property type="entry name" value="GST_C"/>
</dbReference>
<dbReference type="Pfam" id="PF13409">
    <property type="entry name" value="GST_N_2"/>
    <property type="match status" value="1"/>
</dbReference>
<dbReference type="SUPFAM" id="SSF47616">
    <property type="entry name" value="GST C-terminal domain-like"/>
    <property type="match status" value="1"/>
</dbReference>
<dbReference type="GO" id="GO:0004601">
    <property type="term" value="F:peroxidase activity"/>
    <property type="evidence" value="ECO:0007669"/>
    <property type="project" value="UniProtKB-ARBA"/>
</dbReference>
<evidence type="ECO:0000256" key="2">
    <source>
        <dbReference type="ARBA" id="ARBA00022679"/>
    </source>
</evidence>
<dbReference type="AlphaFoldDB" id="A0A0F6WA89"/>
<evidence type="ECO:0000259" key="4">
    <source>
        <dbReference type="PROSITE" id="PS50404"/>
    </source>
</evidence>
<dbReference type="EMBL" id="CP011125">
    <property type="protein sequence ID" value="AKF11386.1"/>
    <property type="molecule type" value="Genomic_DNA"/>
</dbReference>
<comment type="catalytic activity">
    <reaction evidence="3">
        <text>RX + glutathione = an S-substituted glutathione + a halide anion + H(+)</text>
        <dbReference type="Rhea" id="RHEA:16437"/>
        <dbReference type="ChEBI" id="CHEBI:15378"/>
        <dbReference type="ChEBI" id="CHEBI:16042"/>
        <dbReference type="ChEBI" id="CHEBI:17792"/>
        <dbReference type="ChEBI" id="CHEBI:57925"/>
        <dbReference type="ChEBI" id="CHEBI:90779"/>
        <dbReference type="EC" id="2.5.1.18"/>
    </reaction>
</comment>
<accession>A0A0F6WA89</accession>
<name>A0A0F6WA89_9BACT</name>
<dbReference type="PROSITE" id="PS50404">
    <property type="entry name" value="GST_NTER"/>
    <property type="match status" value="1"/>
</dbReference>
<evidence type="ECO:0000259" key="5">
    <source>
        <dbReference type="PROSITE" id="PS50405"/>
    </source>
</evidence>
<dbReference type="SFLD" id="SFLDS00019">
    <property type="entry name" value="Glutathione_Transferase_(cytos"/>
    <property type="match status" value="1"/>
</dbReference>
<dbReference type="Proteomes" id="UP000034883">
    <property type="component" value="Chromosome"/>
</dbReference>
<dbReference type="InterPro" id="IPR010987">
    <property type="entry name" value="Glutathione-S-Trfase_C-like"/>
</dbReference>
<dbReference type="Pfam" id="PF00043">
    <property type="entry name" value="GST_C"/>
    <property type="match status" value="1"/>
</dbReference>
<dbReference type="Gene3D" id="1.20.1050.10">
    <property type="match status" value="1"/>
</dbReference>
<dbReference type="CDD" id="cd03046">
    <property type="entry name" value="GST_N_GTT1_like"/>
    <property type="match status" value="1"/>
</dbReference>
<dbReference type="KEGG" id="samy:DB32_008535"/>
<evidence type="ECO:0000256" key="3">
    <source>
        <dbReference type="ARBA" id="ARBA00047960"/>
    </source>
</evidence>
<dbReference type="CDD" id="cd03189">
    <property type="entry name" value="GST_C_GTT1_like"/>
    <property type="match status" value="1"/>
</dbReference>
<feature type="domain" description="GST C-terminal" evidence="5">
    <location>
        <begin position="87"/>
        <end position="221"/>
    </location>
</feature>
<dbReference type="OrthoDB" id="9810080at2"/>
<sequence>MITVHHLDDSRSQRVLWMLEELGVPYEIQRHQRDPKTMLAPAELRRVHPLGKAPVITDEGVTIAESGAILEYLVDRYGEGRLRPARGTPDAMRFTYWMHFAEGSAMPPLLVKLILDRIREAPMPFLAKPIARRIADQVEQAYVEPNVRRMLDFMESELALRTWFAGDEMSAADVQMSFPVEAAAQRFSLERHPKLRAFLDRIHTRPAYRRAIERGGPYRYA</sequence>